<dbReference type="AlphaFoldDB" id="A0A4U3MDZ6"/>
<evidence type="ECO:0000256" key="1">
    <source>
        <dbReference type="SAM" id="Phobius"/>
    </source>
</evidence>
<keyword evidence="1" id="KW-0812">Transmembrane</keyword>
<comment type="caution">
    <text evidence="2">The sequence shown here is derived from an EMBL/GenBank/DDBJ whole genome shotgun (WGS) entry which is preliminary data.</text>
</comment>
<sequence>MIALLRSEWTKFRTVRGWIAGSIVAVLLTAGVGLLGAAGTVRSCEGPQGNVCPEIPIGPGGQAVTDRFSFYHRALPGDGSITAKVAGVSGVITYPPPGHDQIVPGVVPWAKVGVMVKRDLTQGSAYTAVMVTGDHGTRVQDDFVNDLAAGGDPWLRLSRTGDVLTGETSPDGTSWRVVATTRLAGPAVVGLFAASPCDVTLGQGSLGGVIGACRLTNVTGRFEHVTVEGAAGTWTHDDVGGEPGAPSLSVGAARDWGSAIQLTGSGDIAPAGIDGGAVIERTLSGATIGLIAVIVVGVLFVTAEYRRGLIRSTLAASPGRTGVLPAKAAVVAAVTFAGGLVAAAIAVPVGLRLMRDRNNAIAPVTALTEVRVIVGTAALLAVTAVLALAMGALFRRSAAAVIATIMLVLLPQLLATASVIPAPAAEWLLRVTPAAGFAIQQSIPEYPQVEDYSVPALGYYPLPPLGGFAVTCLYAAAALGAAIVLLRRRDA</sequence>
<name>A0A4U3MDZ6_9ACTN</name>
<feature type="transmembrane region" description="Helical" evidence="1">
    <location>
        <begin position="370"/>
        <end position="394"/>
    </location>
</feature>
<dbReference type="Proteomes" id="UP000308705">
    <property type="component" value="Unassembled WGS sequence"/>
</dbReference>
<protein>
    <submittedName>
        <fullName evidence="2">DUF1349 domain-containing protein</fullName>
    </submittedName>
</protein>
<gene>
    <name evidence="2" type="ORF">FDA94_20940</name>
</gene>
<keyword evidence="3" id="KW-1185">Reference proteome</keyword>
<evidence type="ECO:0000313" key="3">
    <source>
        <dbReference type="Proteomes" id="UP000308705"/>
    </source>
</evidence>
<dbReference type="OrthoDB" id="185815at2"/>
<reference evidence="2 3" key="1">
    <citation type="submission" date="2019-04" db="EMBL/GenBank/DDBJ databases">
        <title>Herbidospora sp. NEAU-GS14.nov., a novel actinomycete isolated from soil.</title>
        <authorList>
            <person name="Han L."/>
        </authorList>
    </citation>
    <scope>NUCLEOTIDE SEQUENCE [LARGE SCALE GENOMIC DNA]</scope>
    <source>
        <strain evidence="2 3">NEAU-GS14</strain>
    </source>
</reference>
<feature type="transmembrane region" description="Helical" evidence="1">
    <location>
        <begin position="324"/>
        <end position="350"/>
    </location>
</feature>
<keyword evidence="1" id="KW-1133">Transmembrane helix</keyword>
<keyword evidence="1" id="KW-0472">Membrane</keyword>
<feature type="transmembrane region" description="Helical" evidence="1">
    <location>
        <begin position="283"/>
        <end position="303"/>
    </location>
</feature>
<feature type="transmembrane region" description="Helical" evidence="1">
    <location>
        <begin position="465"/>
        <end position="486"/>
    </location>
</feature>
<proteinExistence type="predicted"/>
<dbReference type="RefSeq" id="WP_137248766.1">
    <property type="nucleotide sequence ID" value="NZ_SZQA01000020.1"/>
</dbReference>
<evidence type="ECO:0000313" key="2">
    <source>
        <dbReference type="EMBL" id="TKK86572.1"/>
    </source>
</evidence>
<dbReference type="Gene3D" id="2.60.120.200">
    <property type="match status" value="1"/>
</dbReference>
<dbReference type="EMBL" id="SZQA01000020">
    <property type="protein sequence ID" value="TKK86572.1"/>
    <property type="molecule type" value="Genomic_DNA"/>
</dbReference>
<accession>A0A4U3MDZ6</accession>
<feature type="transmembrane region" description="Helical" evidence="1">
    <location>
        <begin position="401"/>
        <end position="420"/>
    </location>
</feature>
<organism evidence="2 3">
    <name type="scientific">Herbidospora galbida</name>
    <dbReference type="NCBI Taxonomy" id="2575442"/>
    <lineage>
        <taxon>Bacteria</taxon>
        <taxon>Bacillati</taxon>
        <taxon>Actinomycetota</taxon>
        <taxon>Actinomycetes</taxon>
        <taxon>Streptosporangiales</taxon>
        <taxon>Streptosporangiaceae</taxon>
        <taxon>Herbidospora</taxon>
    </lineage>
</organism>